<name>A0A8J7CIS9_9RHOB</name>
<feature type="non-terminal residue" evidence="1">
    <location>
        <position position="208"/>
    </location>
</feature>
<dbReference type="RefSeq" id="WP_193179062.1">
    <property type="nucleotide sequence ID" value="NZ_JACVXA010000004.1"/>
</dbReference>
<evidence type="ECO:0000313" key="1">
    <source>
        <dbReference type="EMBL" id="MBE3636871.1"/>
    </source>
</evidence>
<protein>
    <recommendedName>
        <fullName evidence="3">Leucine-rich repeat domain-containing protein</fullName>
    </recommendedName>
</protein>
<dbReference type="AlphaFoldDB" id="A0A8J7CIS9"/>
<dbReference type="Gene3D" id="3.80.10.10">
    <property type="entry name" value="Ribonuclease Inhibitor"/>
    <property type="match status" value="1"/>
</dbReference>
<proteinExistence type="predicted"/>
<dbReference type="Proteomes" id="UP000609121">
    <property type="component" value="Unassembled WGS sequence"/>
</dbReference>
<evidence type="ECO:0000313" key="2">
    <source>
        <dbReference type="Proteomes" id="UP000609121"/>
    </source>
</evidence>
<dbReference type="InterPro" id="IPR032675">
    <property type="entry name" value="LRR_dom_sf"/>
</dbReference>
<evidence type="ECO:0008006" key="3">
    <source>
        <dbReference type="Google" id="ProtNLM"/>
    </source>
</evidence>
<dbReference type="EMBL" id="JACVXA010000004">
    <property type="protein sequence ID" value="MBE3636871.1"/>
    <property type="molecule type" value="Genomic_DNA"/>
</dbReference>
<keyword evidence="2" id="KW-1185">Reference proteome</keyword>
<gene>
    <name evidence="1" type="ORF">ICN82_01475</name>
</gene>
<sequence length="208" mass="21539">MTTDHDEALRRIREAARSGATELSLFGLAGLARLPEEIAGLAALRSLDLGRTGIADIAPLAALPGLQIVQLVGTPALQAIQDLQPLMDARDLAVHFRDHPPAQAPDPAPAPFTLRGATARLDTTRIAEWEAAHLDIGEAALARIGAALLAESFAPGTRRLVPGLPLFLGTREGMELLFLAGRDGAGAPRLTLGGLARPGGSPVAAPEG</sequence>
<organism evidence="1 2">
    <name type="scientific">Mangrovicoccus algicola</name>
    <dbReference type="NCBI Taxonomy" id="2771008"/>
    <lineage>
        <taxon>Bacteria</taxon>
        <taxon>Pseudomonadati</taxon>
        <taxon>Pseudomonadota</taxon>
        <taxon>Alphaproteobacteria</taxon>
        <taxon>Rhodobacterales</taxon>
        <taxon>Paracoccaceae</taxon>
        <taxon>Mangrovicoccus</taxon>
    </lineage>
</organism>
<comment type="caution">
    <text evidence="1">The sequence shown here is derived from an EMBL/GenBank/DDBJ whole genome shotgun (WGS) entry which is preliminary data.</text>
</comment>
<accession>A0A8J7CIS9</accession>
<reference evidence="1" key="1">
    <citation type="submission" date="2020-09" db="EMBL/GenBank/DDBJ databases">
        <title>A novel bacterium of genus Mangrovicoccus, isolated from South China Sea.</title>
        <authorList>
            <person name="Huang H."/>
            <person name="Mo K."/>
            <person name="Hu Y."/>
        </authorList>
    </citation>
    <scope>NUCLEOTIDE SEQUENCE</scope>
    <source>
        <strain evidence="1">HB182678</strain>
    </source>
</reference>